<evidence type="ECO:0008006" key="3">
    <source>
        <dbReference type="Google" id="ProtNLM"/>
    </source>
</evidence>
<dbReference type="InterPro" id="IPR007211">
    <property type="entry name" value="DUF378"/>
</dbReference>
<dbReference type="Pfam" id="PF04070">
    <property type="entry name" value="DUF378"/>
    <property type="match status" value="1"/>
</dbReference>
<dbReference type="AlphaFoldDB" id="A0A6C0IE28"/>
<accession>A0A6C0IE28</accession>
<evidence type="ECO:0000313" key="2">
    <source>
        <dbReference type="EMBL" id="QHT90667.1"/>
    </source>
</evidence>
<proteinExistence type="predicted"/>
<keyword evidence="1" id="KW-1133">Transmembrane helix</keyword>
<feature type="transmembrane region" description="Helical" evidence="1">
    <location>
        <begin position="6"/>
        <end position="26"/>
    </location>
</feature>
<reference evidence="2" key="1">
    <citation type="journal article" date="2020" name="Nature">
        <title>Giant virus diversity and host interactions through global metagenomics.</title>
        <authorList>
            <person name="Schulz F."/>
            <person name="Roux S."/>
            <person name="Paez-Espino D."/>
            <person name="Jungbluth S."/>
            <person name="Walsh D.A."/>
            <person name="Denef V.J."/>
            <person name="McMahon K.D."/>
            <person name="Konstantinidis K.T."/>
            <person name="Eloe-Fadrosh E.A."/>
            <person name="Kyrpides N.C."/>
            <person name="Woyke T."/>
        </authorList>
    </citation>
    <scope>NUCLEOTIDE SEQUENCE</scope>
    <source>
        <strain evidence="2">GVMAG-M-3300023184-71</strain>
    </source>
</reference>
<feature type="transmembrane region" description="Helical" evidence="1">
    <location>
        <begin position="47"/>
        <end position="70"/>
    </location>
</feature>
<evidence type="ECO:0000256" key="1">
    <source>
        <dbReference type="SAM" id="Phobius"/>
    </source>
</evidence>
<dbReference type="EMBL" id="MN740156">
    <property type="protein sequence ID" value="QHT90667.1"/>
    <property type="molecule type" value="Genomic_DNA"/>
</dbReference>
<keyword evidence="1" id="KW-0812">Transmembrane</keyword>
<protein>
    <recommendedName>
        <fullName evidence="3">DUF378 domain-containing protein</fullName>
    </recommendedName>
</protein>
<organism evidence="2">
    <name type="scientific">viral metagenome</name>
    <dbReference type="NCBI Taxonomy" id="1070528"/>
    <lineage>
        <taxon>unclassified sequences</taxon>
        <taxon>metagenomes</taxon>
        <taxon>organismal metagenomes</taxon>
    </lineage>
</organism>
<keyword evidence="1" id="KW-0472">Membrane</keyword>
<sequence>MNTALLVFFYLFLYISLIGALNWGLIGAFQFNLVEFVSNRSKKVERGLYIIVGLSALILFILSIIVISMAPETFEFTPKQDMDVEKEIDA</sequence>
<name>A0A6C0IE28_9ZZZZ</name>